<evidence type="ECO:0000256" key="1">
    <source>
        <dbReference type="SAM" id="MobiDB-lite"/>
    </source>
</evidence>
<dbReference type="GeneID" id="94345366"/>
<dbReference type="OrthoDB" id="531564at2759"/>
<organism evidence="2 3">
    <name type="scientific">Bremia lactucae</name>
    <name type="common">Lettuce downy mildew</name>
    <dbReference type="NCBI Taxonomy" id="4779"/>
    <lineage>
        <taxon>Eukaryota</taxon>
        <taxon>Sar</taxon>
        <taxon>Stramenopiles</taxon>
        <taxon>Oomycota</taxon>
        <taxon>Peronosporomycetes</taxon>
        <taxon>Peronosporales</taxon>
        <taxon>Peronosporaceae</taxon>
        <taxon>Bremia</taxon>
    </lineage>
</organism>
<feature type="region of interest" description="Disordered" evidence="1">
    <location>
        <begin position="112"/>
        <end position="143"/>
    </location>
</feature>
<evidence type="ECO:0000313" key="2">
    <source>
        <dbReference type="EMBL" id="TDH67143.1"/>
    </source>
</evidence>
<dbReference type="AlphaFoldDB" id="A0A976FI05"/>
<dbReference type="EMBL" id="SHOA02000014">
    <property type="protein sequence ID" value="TDH67143.1"/>
    <property type="molecule type" value="Genomic_DNA"/>
</dbReference>
<protein>
    <submittedName>
        <fullName evidence="2">Uncharacterized protein</fullName>
    </submittedName>
</protein>
<name>A0A976FI05_BRELC</name>
<accession>A0A976FI05</accession>
<comment type="caution">
    <text evidence="2">The sequence shown here is derived from an EMBL/GenBank/DDBJ whole genome shotgun (WGS) entry which is preliminary data.</text>
</comment>
<dbReference type="InterPro" id="IPR044980">
    <property type="entry name" value="NDUFB2_plant/fungi"/>
</dbReference>
<dbReference type="RefSeq" id="XP_067816642.1">
    <property type="nucleotide sequence ID" value="XM_067959695.1"/>
</dbReference>
<dbReference type="PANTHER" id="PTHR36987:SF1">
    <property type="entry name" value="NADH DEHYDROGENASE [UBIQUINONE] 1 BETA SUBCOMPLEX SUBUNIT 2"/>
    <property type="match status" value="1"/>
</dbReference>
<keyword evidence="3" id="KW-1185">Reference proteome</keyword>
<dbReference type="Proteomes" id="UP000294530">
    <property type="component" value="Unassembled WGS sequence"/>
</dbReference>
<proteinExistence type="predicted"/>
<feature type="compositionally biased region" description="Acidic residues" evidence="1">
    <location>
        <begin position="115"/>
        <end position="143"/>
    </location>
</feature>
<dbReference type="GO" id="GO:0045271">
    <property type="term" value="C:respiratory chain complex I"/>
    <property type="evidence" value="ECO:0007669"/>
    <property type="project" value="InterPro"/>
</dbReference>
<dbReference type="KEGG" id="blac:94345366"/>
<reference evidence="2 3" key="1">
    <citation type="journal article" date="2021" name="Genome Biol.">
        <title>AFLAP: assembly-free linkage analysis pipeline using k-mers from genome sequencing data.</title>
        <authorList>
            <person name="Fletcher K."/>
            <person name="Zhang L."/>
            <person name="Gil J."/>
            <person name="Han R."/>
            <person name="Cavanaugh K."/>
            <person name="Michelmore R."/>
        </authorList>
    </citation>
    <scope>NUCLEOTIDE SEQUENCE [LARGE SCALE GENOMIC DNA]</scope>
    <source>
        <strain evidence="2 3">SF5</strain>
    </source>
</reference>
<dbReference type="PANTHER" id="PTHR36987">
    <property type="entry name" value="NADH DEHYDROGENASE [UBIQUINONE] 1 BETA SUBCOMPLEX SUBUNIT 2-LIKE"/>
    <property type="match status" value="1"/>
</dbReference>
<dbReference type="GO" id="GO:0005743">
    <property type="term" value="C:mitochondrial inner membrane"/>
    <property type="evidence" value="ECO:0007669"/>
    <property type="project" value="InterPro"/>
</dbReference>
<sequence>MYTVSYLTRRIAVASGRRALSSAHSHGHNYPHGMHFHVSPVHKNLALAYGTMLWLWVFWRAKHDGLALLGLEHPWDHHGHHDETHAESVFDKYLLEDGKIKYERSEIGVMPMPVELDEDEEEDEDSESSTFDVLDDLYDEDEE</sequence>
<evidence type="ECO:0000313" key="3">
    <source>
        <dbReference type="Proteomes" id="UP000294530"/>
    </source>
</evidence>
<gene>
    <name evidence="2" type="ORF">CCR75_001593</name>
</gene>